<accession>A0A1T4M332</accession>
<comment type="subcellular location">
    <subcellularLocation>
        <location evidence="1">Cell membrane</location>
        <topology evidence="1">Multi-pass membrane protein</topology>
    </subcellularLocation>
</comment>
<name>A0A1T4M332_9FIRM</name>
<dbReference type="EMBL" id="FUXA01000006">
    <property type="protein sequence ID" value="SJZ61286.1"/>
    <property type="molecule type" value="Genomic_DNA"/>
</dbReference>
<evidence type="ECO:0000256" key="5">
    <source>
        <dbReference type="ARBA" id="ARBA00022960"/>
    </source>
</evidence>
<dbReference type="OrthoDB" id="9796616at2"/>
<evidence type="ECO:0000313" key="10">
    <source>
        <dbReference type="Proteomes" id="UP000189857"/>
    </source>
</evidence>
<keyword evidence="3" id="KW-1003">Cell membrane</keyword>
<keyword evidence="7 8" id="KW-0472">Membrane</keyword>
<dbReference type="NCBIfam" id="TIGR03426">
    <property type="entry name" value="shape_MreD"/>
    <property type="match status" value="1"/>
</dbReference>
<gene>
    <name evidence="9" type="ORF">SAMN02745110_01072</name>
</gene>
<reference evidence="9 10" key="1">
    <citation type="submission" date="2017-02" db="EMBL/GenBank/DDBJ databases">
        <authorList>
            <person name="Peterson S.W."/>
        </authorList>
    </citation>
    <scope>NUCLEOTIDE SEQUENCE [LARGE SCALE GENOMIC DNA]</scope>
    <source>
        <strain evidence="9 10">ATCC 17233</strain>
    </source>
</reference>
<dbReference type="InterPro" id="IPR017225">
    <property type="entry name" value="Cell_shape_determin_MreD_prd"/>
</dbReference>
<dbReference type="Pfam" id="PF04093">
    <property type="entry name" value="MreD"/>
    <property type="match status" value="1"/>
</dbReference>
<protein>
    <submittedName>
        <fullName evidence="9">Rod shape-determining protein MreD</fullName>
    </submittedName>
</protein>
<evidence type="ECO:0000313" key="9">
    <source>
        <dbReference type="EMBL" id="SJZ61286.1"/>
    </source>
</evidence>
<evidence type="ECO:0000256" key="8">
    <source>
        <dbReference type="SAM" id="Phobius"/>
    </source>
</evidence>
<keyword evidence="4 8" id="KW-0812">Transmembrane</keyword>
<evidence type="ECO:0000256" key="7">
    <source>
        <dbReference type="ARBA" id="ARBA00023136"/>
    </source>
</evidence>
<evidence type="ECO:0000256" key="1">
    <source>
        <dbReference type="ARBA" id="ARBA00004651"/>
    </source>
</evidence>
<dbReference type="Proteomes" id="UP000189857">
    <property type="component" value="Unassembled WGS sequence"/>
</dbReference>
<feature type="transmembrane region" description="Helical" evidence="8">
    <location>
        <begin position="100"/>
        <end position="121"/>
    </location>
</feature>
<dbReference type="PIRSF" id="PIRSF037497">
    <property type="entry name" value="MreD_Clostridium/Treponema_prd"/>
    <property type="match status" value="1"/>
</dbReference>
<evidence type="ECO:0000256" key="2">
    <source>
        <dbReference type="ARBA" id="ARBA00007776"/>
    </source>
</evidence>
<dbReference type="GO" id="GO:0005886">
    <property type="term" value="C:plasma membrane"/>
    <property type="evidence" value="ECO:0007669"/>
    <property type="project" value="UniProtKB-SubCell"/>
</dbReference>
<sequence>MRRVIVIAVLIIISFVLQTTLFNYHDVVGVAPDLLLVITMSFGIMRGRREGLLTGFFCGLLYDVFYGTLLGPFMFLYMVIGYVNGFFHRNYMMEDVMLPVIISMVDEMLIQFMIYIFAFLLRNRLSVGYYLIHIILPRTVYTVLITVIVYRVYVRINKYLKKKVSEAKK</sequence>
<comment type="similarity">
    <text evidence="2">Belongs to the MreD family.</text>
</comment>
<dbReference type="GO" id="GO:0008360">
    <property type="term" value="P:regulation of cell shape"/>
    <property type="evidence" value="ECO:0007669"/>
    <property type="project" value="UniProtKB-KW"/>
</dbReference>
<proteinExistence type="inferred from homology"/>
<evidence type="ECO:0000256" key="6">
    <source>
        <dbReference type="ARBA" id="ARBA00022989"/>
    </source>
</evidence>
<keyword evidence="6 8" id="KW-1133">Transmembrane helix</keyword>
<organism evidence="9 10">
    <name type="scientific">Eubacterium ruminantium</name>
    <dbReference type="NCBI Taxonomy" id="42322"/>
    <lineage>
        <taxon>Bacteria</taxon>
        <taxon>Bacillati</taxon>
        <taxon>Bacillota</taxon>
        <taxon>Clostridia</taxon>
        <taxon>Eubacteriales</taxon>
        <taxon>Eubacteriaceae</taxon>
        <taxon>Eubacterium</taxon>
    </lineage>
</organism>
<feature type="transmembrane region" description="Helical" evidence="8">
    <location>
        <begin position="52"/>
        <end position="80"/>
    </location>
</feature>
<evidence type="ECO:0000256" key="4">
    <source>
        <dbReference type="ARBA" id="ARBA00022692"/>
    </source>
</evidence>
<dbReference type="RefSeq" id="WP_078786906.1">
    <property type="nucleotide sequence ID" value="NZ_CACZYW010000001.1"/>
</dbReference>
<dbReference type="InterPro" id="IPR007227">
    <property type="entry name" value="Cell_shape_determining_MreD"/>
</dbReference>
<keyword evidence="10" id="KW-1185">Reference proteome</keyword>
<dbReference type="AlphaFoldDB" id="A0A1T4M332"/>
<keyword evidence="5" id="KW-0133">Cell shape</keyword>
<evidence type="ECO:0000256" key="3">
    <source>
        <dbReference type="ARBA" id="ARBA00022475"/>
    </source>
</evidence>
<feature type="transmembrane region" description="Helical" evidence="8">
    <location>
        <begin position="128"/>
        <end position="153"/>
    </location>
</feature>